<name>A0ACA8ZNG3_9GAMM</name>
<proteinExistence type="predicted"/>
<gene>
    <name evidence="1" type="ORF">AZO1586R_461</name>
</gene>
<sequence length="65" mass="6999">MKNINTKIILMTTVLSAILLQSCSSLNEAAGKFNRAILDPISKKIDDACGNSAIICSPEKYKELG</sequence>
<accession>A0ACA8ZNG3</accession>
<protein>
    <submittedName>
        <fullName evidence="1">Uncharacterized protein</fullName>
    </submittedName>
</protein>
<feature type="non-terminal residue" evidence="1">
    <location>
        <position position="65"/>
    </location>
</feature>
<evidence type="ECO:0000313" key="2">
    <source>
        <dbReference type="Proteomes" id="UP000635628"/>
    </source>
</evidence>
<dbReference type="EMBL" id="CAESAP020000101">
    <property type="protein sequence ID" value="CAB5496600.1"/>
    <property type="molecule type" value="Genomic_DNA"/>
</dbReference>
<dbReference type="Proteomes" id="UP000635628">
    <property type="component" value="Unassembled WGS sequence"/>
</dbReference>
<evidence type="ECO:0000313" key="1">
    <source>
        <dbReference type="EMBL" id="CAB5496600.1"/>
    </source>
</evidence>
<reference evidence="1" key="1">
    <citation type="submission" date="2020-05" db="EMBL/GenBank/DDBJ databases">
        <authorList>
            <person name="Petersen J."/>
            <person name="Sayavedra L."/>
        </authorList>
    </citation>
    <scope>NUCLEOTIDE SEQUENCE</scope>
    <source>
        <strain evidence="1">B azoricus SOX Menez Gwen</strain>
    </source>
</reference>
<comment type="caution">
    <text evidence="1">The sequence shown here is derived from an EMBL/GenBank/DDBJ whole genome shotgun (WGS) entry which is preliminary data.</text>
</comment>
<organism evidence="1 2">
    <name type="scientific">Bathymodiolus azoricus thioautotrophic gill symbiont</name>
    <dbReference type="NCBI Taxonomy" id="235205"/>
    <lineage>
        <taxon>Bacteria</taxon>
        <taxon>Pseudomonadati</taxon>
        <taxon>Pseudomonadota</taxon>
        <taxon>Gammaproteobacteria</taxon>
        <taxon>sulfur-oxidizing symbionts</taxon>
    </lineage>
</organism>
<keyword evidence="2" id="KW-1185">Reference proteome</keyword>